<name>A0ABS3CV43_9ALTE</name>
<evidence type="ECO:0000313" key="4">
    <source>
        <dbReference type="Proteomes" id="UP000663992"/>
    </source>
</evidence>
<gene>
    <name evidence="3" type="ORF">J0A65_13925</name>
</gene>
<evidence type="ECO:0000256" key="1">
    <source>
        <dbReference type="SAM" id="SignalP"/>
    </source>
</evidence>
<dbReference type="RefSeq" id="WP_206594788.1">
    <property type="nucleotide sequence ID" value="NZ_JAFKCS010000013.1"/>
</dbReference>
<feature type="signal peptide" evidence="1">
    <location>
        <begin position="1"/>
        <end position="19"/>
    </location>
</feature>
<feature type="chain" id="PRO_5045481129" evidence="1">
    <location>
        <begin position="20"/>
        <end position="204"/>
    </location>
</feature>
<proteinExistence type="predicted"/>
<dbReference type="NCBIfam" id="TIGR02595">
    <property type="entry name" value="PEP_CTERM"/>
    <property type="match status" value="1"/>
</dbReference>
<evidence type="ECO:0000313" key="3">
    <source>
        <dbReference type="EMBL" id="MBN7820968.1"/>
    </source>
</evidence>
<dbReference type="InterPro" id="IPR013424">
    <property type="entry name" value="Ice-binding_C"/>
</dbReference>
<accession>A0ABS3CV43</accession>
<dbReference type="Proteomes" id="UP000663992">
    <property type="component" value="Unassembled WGS sequence"/>
</dbReference>
<comment type="caution">
    <text evidence="3">The sequence shown here is derived from an EMBL/GenBank/DDBJ whole genome shotgun (WGS) entry which is preliminary data.</text>
</comment>
<organism evidence="3 4">
    <name type="scientific">Bowmanella yangjiangensis</name>
    <dbReference type="NCBI Taxonomy" id="2811230"/>
    <lineage>
        <taxon>Bacteria</taxon>
        <taxon>Pseudomonadati</taxon>
        <taxon>Pseudomonadota</taxon>
        <taxon>Gammaproteobacteria</taxon>
        <taxon>Alteromonadales</taxon>
        <taxon>Alteromonadaceae</taxon>
        <taxon>Bowmanella</taxon>
    </lineage>
</organism>
<keyword evidence="4" id="KW-1185">Reference proteome</keyword>
<protein>
    <submittedName>
        <fullName evidence="3">DVUA0089 family protein</fullName>
    </submittedName>
</protein>
<dbReference type="NCBIfam" id="NF038127">
    <property type="entry name" value="FDP_fam"/>
    <property type="match status" value="1"/>
</dbReference>
<keyword evidence="1" id="KW-0732">Signal</keyword>
<sequence length="204" mass="21702">MKKLITLLSFFGFCCTAQAALITSSFTGNFNDDNSRYYIQFDVTADNTQVNLISFSYAGGVNAAGTSIADGGFDPQLFVFDSANNLLQSDDDSSNVISASSGNSWDALINISLNIGTYFAVLTQYNSDYQSGDLVTGIWSDANTTNFVDVDNNVRSSFFAFDISGENLANVGGIGHNVTTVPEPSSLALLGLALLGLGARRKFS</sequence>
<evidence type="ECO:0000259" key="2">
    <source>
        <dbReference type="Pfam" id="PF07589"/>
    </source>
</evidence>
<feature type="domain" description="Ice-binding protein C-terminal" evidence="2">
    <location>
        <begin position="180"/>
        <end position="202"/>
    </location>
</feature>
<dbReference type="Pfam" id="PF07589">
    <property type="entry name" value="PEP-CTERM"/>
    <property type="match status" value="1"/>
</dbReference>
<reference evidence="3 4" key="1">
    <citation type="submission" date="2021-03" db="EMBL/GenBank/DDBJ databases">
        <title>novel species isolated from a fishpond in China.</title>
        <authorList>
            <person name="Lu H."/>
            <person name="Cai Z."/>
        </authorList>
    </citation>
    <scope>NUCLEOTIDE SEQUENCE [LARGE SCALE GENOMIC DNA]</scope>
    <source>
        <strain evidence="3 4">Y57</strain>
    </source>
</reference>
<dbReference type="EMBL" id="JAFKCS010000013">
    <property type="protein sequence ID" value="MBN7820968.1"/>
    <property type="molecule type" value="Genomic_DNA"/>
</dbReference>